<dbReference type="AlphaFoldDB" id="A0A8D5JGV3"/>
<keyword evidence="1" id="KW-0472">Membrane</keyword>
<feature type="transmembrane region" description="Helical" evidence="1">
    <location>
        <begin position="674"/>
        <end position="692"/>
    </location>
</feature>
<evidence type="ECO:0000256" key="1">
    <source>
        <dbReference type="SAM" id="Phobius"/>
    </source>
</evidence>
<feature type="transmembrane region" description="Helical" evidence="1">
    <location>
        <begin position="483"/>
        <end position="501"/>
    </location>
</feature>
<feature type="transmembrane region" description="Helical" evidence="1">
    <location>
        <begin position="807"/>
        <end position="826"/>
    </location>
</feature>
<organism evidence="2 3">
    <name type="scientific">Desulfomarina profundi</name>
    <dbReference type="NCBI Taxonomy" id="2772557"/>
    <lineage>
        <taxon>Bacteria</taxon>
        <taxon>Pseudomonadati</taxon>
        <taxon>Thermodesulfobacteriota</taxon>
        <taxon>Desulfobulbia</taxon>
        <taxon>Desulfobulbales</taxon>
        <taxon>Desulfobulbaceae</taxon>
        <taxon>Desulfomarina</taxon>
    </lineage>
</organism>
<gene>
    <name evidence="2" type="ORF">DGMP_13420</name>
</gene>
<name>A0A8D5JGV3_9BACT</name>
<keyword evidence="1" id="KW-0812">Transmembrane</keyword>
<feature type="transmembrane region" description="Helical" evidence="1">
    <location>
        <begin position="575"/>
        <end position="595"/>
    </location>
</feature>
<dbReference type="KEGG" id="dbk:DGMP_13420"/>
<sequence length="890" mass="103687">MTHTRSQKKSMRDMWLLSALFIALTMYFTVTYGYFPGLKLSVNGLINGRVDGKIYWDYGNGFNAYDSIDVRFSAGQPVKNGEKLGAVTVEPIGLKNFHSHGYGVWLIVDKEDIEKKHFIIEGEHKWGQWQRYKKNHTGRQLKLYPDAKIVFFDQDRLFAFNLFHTVFSGIAKVSSENGRVAYYDGYGQNRYDETERYYFGQKTEGQITSIIDRYRLKFEKYLPLPRQKIKRIKIVLVPERSIREIKPAQLLTVKIKKNFIGDSDRPVFIKQIIVNGRYIDWNDGRLSVSSPVQSVQPFTPRWVQQSNENPNAAEIPTVVRLSEKKGKRFLTPNDVITFRDRIYSFEVVLDGGVKRTDILEISLDNKRVALFRKNDARKNEVAYLGKSAVLASSIEFREILLKDSEGKKYTYPVSNGTAGDIVLDAKDLRQVKQKRFHGGLLFVQILTAGVITLLLYWVSRLEFWTQSTQGNWFTKLFVRDKRWFFWFVFLAGLGINLAFLAAEWPGSMTPDSLYINREAKWLQFTNHHPYIYSVFALGLYNIFDAPLMVIIVQMVSFQLLSGLFFYTLYSEGLSLLILLPALVLPFFSLPVNLFNITFWKDIPYSTLVLFWAFFLSYLLYKKLYCSERITLNTRNAVFLAVLFFLLCSLRFNGIVYLPLIPCILFYFCHHCKKGIVTFAVVSTLLLVIYYLVLPNFVIYHKPAQNNFAKNTLEKKTSKLSSILKNSGNYYIEDYLAERTRVFTASLGTSPVASTWYTDTHFPPQAWLSVREMRSDMVYNPQSGYLAENFKKLFRKTAQYSGLFSGRFLFWNSSFALVGLCLVFFLYRWVPVSAFYSGFFLYQAFFMFFVVWPRWRYLYFIYLGGVFLLPIVFFEISKMKKRKQTACAREK</sequence>
<feature type="transmembrane region" description="Helical" evidence="1">
    <location>
        <begin position="602"/>
        <end position="620"/>
    </location>
</feature>
<keyword evidence="3" id="KW-1185">Reference proteome</keyword>
<proteinExistence type="predicted"/>
<feature type="transmembrane region" description="Helical" evidence="1">
    <location>
        <begin position="436"/>
        <end position="458"/>
    </location>
</feature>
<dbReference type="Proteomes" id="UP000826725">
    <property type="component" value="Chromosome"/>
</dbReference>
<feature type="transmembrane region" description="Helical" evidence="1">
    <location>
        <begin position="640"/>
        <end position="667"/>
    </location>
</feature>
<evidence type="ECO:0000313" key="2">
    <source>
        <dbReference type="EMBL" id="BCL60649.1"/>
    </source>
</evidence>
<keyword evidence="1" id="KW-1133">Transmembrane helix</keyword>
<accession>A0A8D5JGV3</accession>
<protein>
    <submittedName>
        <fullName evidence="2">Uncharacterized protein</fullName>
    </submittedName>
</protein>
<reference evidence="2" key="1">
    <citation type="submission" date="2020-09" db="EMBL/GenBank/DDBJ databases">
        <title>Desulfogranum mesoprofundum gen. nov., sp. nov., a novel mesophilic, sulfate-reducing chemolithoautotroph isolated from a deep-sea hydrothermal vent chimney in the Suiyo Seamount.</title>
        <authorList>
            <person name="Hashimoto Y."/>
            <person name="Nakagawa S."/>
        </authorList>
    </citation>
    <scope>NUCLEOTIDE SEQUENCE</scope>
    <source>
        <strain evidence="2">KT2</strain>
    </source>
</reference>
<feature type="transmembrane region" description="Helical" evidence="1">
    <location>
        <begin position="857"/>
        <end position="875"/>
    </location>
</feature>
<evidence type="ECO:0000313" key="3">
    <source>
        <dbReference type="Proteomes" id="UP000826725"/>
    </source>
</evidence>
<dbReference type="EMBL" id="AP024086">
    <property type="protein sequence ID" value="BCL60649.1"/>
    <property type="molecule type" value="Genomic_DNA"/>
</dbReference>